<dbReference type="RefSeq" id="WP_281252424.1">
    <property type="nucleotide sequence ID" value="NZ_CP155572.1"/>
</dbReference>
<dbReference type="STRING" id="112901.SAMN04488500_12465"/>
<sequence length="43" mass="4872">MRNLKAGFACIDLITALNRIFLMIGRIINNVFCQALGQTVVYR</sequence>
<proteinExistence type="predicted"/>
<dbReference type="AlphaFoldDB" id="A0A1W2EHU5"/>
<evidence type="ECO:0000313" key="2">
    <source>
        <dbReference type="Proteomes" id="UP000192738"/>
    </source>
</evidence>
<organism evidence="1 2">
    <name type="scientific">Sporomusa malonica</name>
    <dbReference type="NCBI Taxonomy" id="112901"/>
    <lineage>
        <taxon>Bacteria</taxon>
        <taxon>Bacillati</taxon>
        <taxon>Bacillota</taxon>
        <taxon>Negativicutes</taxon>
        <taxon>Selenomonadales</taxon>
        <taxon>Sporomusaceae</taxon>
        <taxon>Sporomusa</taxon>
    </lineage>
</organism>
<accession>A0A1W2EHU5</accession>
<keyword evidence="2" id="KW-1185">Reference proteome</keyword>
<name>A0A1W2EHU5_9FIRM</name>
<evidence type="ECO:0000313" key="1">
    <source>
        <dbReference type="EMBL" id="SMD09280.1"/>
    </source>
</evidence>
<gene>
    <name evidence="1" type="ORF">SAMN04488500_12465</name>
</gene>
<reference evidence="1 2" key="1">
    <citation type="submission" date="2017-04" db="EMBL/GenBank/DDBJ databases">
        <authorList>
            <person name="Afonso C.L."/>
            <person name="Miller P.J."/>
            <person name="Scott M.A."/>
            <person name="Spackman E."/>
            <person name="Goraichik I."/>
            <person name="Dimitrov K.M."/>
            <person name="Suarez D.L."/>
            <person name="Swayne D.E."/>
        </authorList>
    </citation>
    <scope>NUCLEOTIDE SEQUENCE [LARGE SCALE GENOMIC DNA]</scope>
    <source>
        <strain evidence="1 2">DSM 5090</strain>
    </source>
</reference>
<dbReference type="Proteomes" id="UP000192738">
    <property type="component" value="Unassembled WGS sequence"/>
</dbReference>
<dbReference type="EMBL" id="FWXI01000024">
    <property type="protein sequence ID" value="SMD09280.1"/>
    <property type="molecule type" value="Genomic_DNA"/>
</dbReference>
<protein>
    <submittedName>
        <fullName evidence="1">Uncharacterized protein</fullName>
    </submittedName>
</protein>